<dbReference type="EMBL" id="ML119189">
    <property type="protein sequence ID" value="RPB07252.1"/>
    <property type="molecule type" value="Genomic_DNA"/>
</dbReference>
<evidence type="ECO:0000313" key="3">
    <source>
        <dbReference type="Proteomes" id="UP000277580"/>
    </source>
</evidence>
<feature type="region of interest" description="Disordered" evidence="1">
    <location>
        <begin position="65"/>
        <end position="129"/>
    </location>
</feature>
<accession>A0A3N4KD49</accession>
<gene>
    <name evidence="2" type="ORF">P167DRAFT_609577</name>
</gene>
<evidence type="ECO:0000313" key="2">
    <source>
        <dbReference type="EMBL" id="RPB07252.1"/>
    </source>
</evidence>
<name>A0A3N4KD49_9PEZI</name>
<organism evidence="2 3">
    <name type="scientific">Morchella conica CCBAS932</name>
    <dbReference type="NCBI Taxonomy" id="1392247"/>
    <lineage>
        <taxon>Eukaryota</taxon>
        <taxon>Fungi</taxon>
        <taxon>Dikarya</taxon>
        <taxon>Ascomycota</taxon>
        <taxon>Pezizomycotina</taxon>
        <taxon>Pezizomycetes</taxon>
        <taxon>Pezizales</taxon>
        <taxon>Morchellaceae</taxon>
        <taxon>Morchella</taxon>
    </lineage>
</organism>
<dbReference type="Proteomes" id="UP000277580">
    <property type="component" value="Unassembled WGS sequence"/>
</dbReference>
<feature type="region of interest" description="Disordered" evidence="1">
    <location>
        <begin position="142"/>
        <end position="167"/>
    </location>
</feature>
<sequence>MSKYLSKEEMEEAMRKLAYQGDTAAKLREIRHLQAPRKAEKDEDLIELDGSGEYYTTLETNKKETGDRIEMDGSGGTYDVTPAKQTTQGPHWYFDRDMAPEIAAETARQKRSSSRRDRHSNTEGAGVGCRDVKTVVVDTLGKLGHAGSKGEKDRAFGDLGMRRSKSG</sequence>
<keyword evidence="3" id="KW-1185">Reference proteome</keyword>
<dbReference type="AlphaFoldDB" id="A0A3N4KD49"/>
<reference evidence="2 3" key="1">
    <citation type="journal article" date="2018" name="Nat. Ecol. Evol.">
        <title>Pezizomycetes genomes reveal the molecular basis of ectomycorrhizal truffle lifestyle.</title>
        <authorList>
            <person name="Murat C."/>
            <person name="Payen T."/>
            <person name="Noel B."/>
            <person name="Kuo A."/>
            <person name="Morin E."/>
            <person name="Chen J."/>
            <person name="Kohler A."/>
            <person name="Krizsan K."/>
            <person name="Balestrini R."/>
            <person name="Da Silva C."/>
            <person name="Montanini B."/>
            <person name="Hainaut M."/>
            <person name="Levati E."/>
            <person name="Barry K.W."/>
            <person name="Belfiori B."/>
            <person name="Cichocki N."/>
            <person name="Clum A."/>
            <person name="Dockter R.B."/>
            <person name="Fauchery L."/>
            <person name="Guy J."/>
            <person name="Iotti M."/>
            <person name="Le Tacon F."/>
            <person name="Lindquist E.A."/>
            <person name="Lipzen A."/>
            <person name="Malagnac F."/>
            <person name="Mello A."/>
            <person name="Molinier V."/>
            <person name="Miyauchi S."/>
            <person name="Poulain J."/>
            <person name="Riccioni C."/>
            <person name="Rubini A."/>
            <person name="Sitrit Y."/>
            <person name="Splivallo R."/>
            <person name="Traeger S."/>
            <person name="Wang M."/>
            <person name="Zifcakova L."/>
            <person name="Wipf D."/>
            <person name="Zambonelli A."/>
            <person name="Paolocci F."/>
            <person name="Nowrousian M."/>
            <person name="Ottonello S."/>
            <person name="Baldrian P."/>
            <person name="Spatafora J.W."/>
            <person name="Henrissat B."/>
            <person name="Nagy L.G."/>
            <person name="Aury J.M."/>
            <person name="Wincker P."/>
            <person name="Grigoriev I.V."/>
            <person name="Bonfante P."/>
            <person name="Martin F.M."/>
        </authorList>
    </citation>
    <scope>NUCLEOTIDE SEQUENCE [LARGE SCALE GENOMIC DNA]</scope>
    <source>
        <strain evidence="2 3">CCBAS932</strain>
    </source>
</reference>
<evidence type="ECO:0000256" key="1">
    <source>
        <dbReference type="SAM" id="MobiDB-lite"/>
    </source>
</evidence>
<feature type="compositionally biased region" description="Basic residues" evidence="1">
    <location>
        <begin position="109"/>
        <end position="118"/>
    </location>
</feature>
<dbReference type="InParanoid" id="A0A3N4KD49"/>
<protein>
    <submittedName>
        <fullName evidence="2">Uncharacterized protein</fullName>
    </submittedName>
</protein>
<dbReference type="OrthoDB" id="10315027at2759"/>
<proteinExistence type="predicted"/>